<reference evidence="1 2" key="1">
    <citation type="submission" date="2019-09" db="EMBL/GenBank/DDBJ databases">
        <authorList>
            <person name="Wang X."/>
        </authorList>
    </citation>
    <scope>NUCLEOTIDE SEQUENCE [LARGE SCALE GENOMIC DNA]</scope>
    <source>
        <strain evidence="1 2">CICC 11023</strain>
    </source>
</reference>
<comment type="caution">
    <text evidence="1">The sequence shown here is derived from an EMBL/GenBank/DDBJ whole genome shotgun (WGS) entry which is preliminary data.</text>
</comment>
<dbReference type="Proteomes" id="UP000323876">
    <property type="component" value="Unassembled WGS sequence"/>
</dbReference>
<accession>A0A5N0E7S9</accession>
<keyword evidence="2" id="KW-1185">Reference proteome</keyword>
<organism evidence="1 2">
    <name type="scientific">Nocardia colli</name>
    <dbReference type="NCBI Taxonomy" id="2545717"/>
    <lineage>
        <taxon>Bacteria</taxon>
        <taxon>Bacillati</taxon>
        <taxon>Actinomycetota</taxon>
        <taxon>Actinomycetes</taxon>
        <taxon>Mycobacteriales</taxon>
        <taxon>Nocardiaceae</taxon>
        <taxon>Nocardia</taxon>
    </lineage>
</organism>
<gene>
    <name evidence="1" type="ORF">F3087_29565</name>
</gene>
<name>A0A5N0E7S9_9NOCA</name>
<dbReference type="AlphaFoldDB" id="A0A5N0E7S9"/>
<evidence type="ECO:0000313" key="2">
    <source>
        <dbReference type="Proteomes" id="UP000323876"/>
    </source>
</evidence>
<dbReference type="RefSeq" id="WP_150405371.1">
    <property type="nucleotide sequence ID" value="NZ_VXLC01000016.1"/>
</dbReference>
<evidence type="ECO:0000313" key="1">
    <source>
        <dbReference type="EMBL" id="KAA8885003.1"/>
    </source>
</evidence>
<dbReference type="OrthoDB" id="4559823at2"/>
<dbReference type="Gene3D" id="1.20.5.190">
    <property type="match status" value="1"/>
</dbReference>
<dbReference type="EMBL" id="VXLC01000016">
    <property type="protein sequence ID" value="KAA8885003.1"/>
    <property type="molecule type" value="Genomic_DNA"/>
</dbReference>
<proteinExistence type="predicted"/>
<sequence>MGSSGKSLEERVHELEIWRDQQITRDTVTVTRFEDEFGAVHSRLDDLDAGMAGIRASIGDLDGRSVASRLISMSVDIGNLATSQELLSCRMSTVESDIGTMKLDIGGMKLDIDGLKSDVGGMKSDIAQILGILRKPNGSR</sequence>
<protein>
    <submittedName>
        <fullName evidence="1">Uncharacterized protein</fullName>
    </submittedName>
</protein>